<dbReference type="OrthoDB" id="9804023at2"/>
<comment type="caution">
    <text evidence="4">The sequence shown here is derived from an EMBL/GenBank/DDBJ whole genome shotgun (WGS) entry which is preliminary data.</text>
</comment>
<dbReference type="AlphaFoldDB" id="A0A4S8Q320"/>
<dbReference type="EMBL" id="STGY01000067">
    <property type="protein sequence ID" value="THV38597.1"/>
    <property type="molecule type" value="Genomic_DNA"/>
</dbReference>
<dbReference type="InterPro" id="IPR002931">
    <property type="entry name" value="Transglutaminase-like"/>
</dbReference>
<feature type="transmembrane region" description="Helical" evidence="2">
    <location>
        <begin position="112"/>
        <end position="132"/>
    </location>
</feature>
<dbReference type="Gene3D" id="3.10.620.30">
    <property type="match status" value="1"/>
</dbReference>
<name>A0A4S8Q320_9ACTN</name>
<dbReference type="Pfam" id="PF11992">
    <property type="entry name" value="TgpA_N"/>
    <property type="match status" value="1"/>
</dbReference>
<sequence>MSGQRHATLVAAASLALTMTPMFGLFEGISWTFPILLTITVVAVTGSLVRAGGRGQGLQTLSMIAALLVLLTAAFGNGTAIVFVIPTPATFQEFAYLISVGVADVVTQAPPVAAEGGILFLTMAGVGIVAILHDMFVVGLRTPALSGLTLLTMYLVPVSVAPDATSWFWFILPAAAYLWVLGDDNLRRVSRFGHRFTGQGQLVGPRFPSPMASAARISAVVFITVTLMILAVIPANTSGLLDQVSNGVGGDGGDANGLGSLNPWAQLSGSLQRPDPVEVARLTTDDPSPRYLRMHIADQLSSDGFEPSDYADLEPLDSLDPAGGETFTAQVTNLGLSDEVVPVYGRPSSIEIDGDWGVEPNTDVIAADGTSLADVDSYSFTYSDPSPEAANLAREGTMDPSDPAWERNTDHPDVPELTDRVDTLMGEAGATTVHDKVLAVKDHLSSANGFTYSLDTIDAGNDEAILDFLDTKQGYCQQYAAAMAWMLREADVPARVAIGLSQGTKIDGEWSFSTSDFHAWVEVYYEDSGWVTYDPTPSGGVAGSVAFPWASEPTDTDEQPNPDETDEPTDEASSAAPDDQDPSANADPTDGVTQDAAPDSESGGFGFNPAWLALLLLAVPPFIPMLWRGAIRRSRLSPGRLSATTAWDEARDLARDYGAPLADSLTPRQASVKLAAAAPGAAPAAEALGSAMEAHRYSPRGADPAGLGDAVADLRTELDRGAEPTRRWRARLWPASLATWLVAWRESAADRLSGAQSRMGRTRRSNEHPNGTVTGRP</sequence>
<dbReference type="InterPro" id="IPR025403">
    <property type="entry name" value="TgpA-like_C"/>
</dbReference>
<feature type="transmembrane region" description="Helical" evidence="2">
    <location>
        <begin position="167"/>
        <end position="186"/>
    </location>
</feature>
<protein>
    <submittedName>
        <fullName evidence="4">Transglutaminase domain-containing protein</fullName>
    </submittedName>
</protein>
<dbReference type="InterPro" id="IPR052901">
    <property type="entry name" value="Bact_TGase-like"/>
</dbReference>
<feature type="domain" description="Transglutaminase-like" evidence="3">
    <location>
        <begin position="468"/>
        <end position="537"/>
    </location>
</feature>
<dbReference type="SUPFAM" id="SSF54001">
    <property type="entry name" value="Cysteine proteinases"/>
    <property type="match status" value="1"/>
</dbReference>
<accession>A0A4S8Q320</accession>
<keyword evidence="2" id="KW-0472">Membrane</keyword>
<dbReference type="Proteomes" id="UP000308760">
    <property type="component" value="Unassembled WGS sequence"/>
</dbReference>
<dbReference type="Pfam" id="PF13559">
    <property type="entry name" value="DUF4129"/>
    <property type="match status" value="1"/>
</dbReference>
<feature type="transmembrane region" description="Helical" evidence="2">
    <location>
        <begin position="61"/>
        <end position="85"/>
    </location>
</feature>
<feature type="transmembrane region" description="Helical" evidence="2">
    <location>
        <begin position="144"/>
        <end position="161"/>
    </location>
</feature>
<keyword evidence="2" id="KW-1133">Transmembrane helix</keyword>
<dbReference type="RefSeq" id="WP_136536181.1">
    <property type="nucleotide sequence ID" value="NZ_STGY01000067.1"/>
</dbReference>
<reference evidence="5" key="1">
    <citation type="submission" date="2019-04" db="EMBL/GenBank/DDBJ databases">
        <title>Nocardioides xinjiangensis sp. nov.</title>
        <authorList>
            <person name="Liu S."/>
        </authorList>
    </citation>
    <scope>NUCLEOTIDE SEQUENCE [LARGE SCALE GENOMIC DNA]</scope>
    <source>
        <strain evidence="5">18</strain>
    </source>
</reference>
<dbReference type="InterPro" id="IPR038765">
    <property type="entry name" value="Papain-like_cys_pep_sf"/>
</dbReference>
<feature type="region of interest" description="Disordered" evidence="1">
    <location>
        <begin position="305"/>
        <end position="324"/>
    </location>
</feature>
<evidence type="ECO:0000256" key="1">
    <source>
        <dbReference type="SAM" id="MobiDB-lite"/>
    </source>
</evidence>
<dbReference type="PANTHER" id="PTHR42736:SF1">
    <property type="entry name" value="PROTEIN-GLUTAMINE GAMMA-GLUTAMYLTRANSFERASE"/>
    <property type="match status" value="1"/>
</dbReference>
<evidence type="ECO:0000256" key="2">
    <source>
        <dbReference type="SAM" id="Phobius"/>
    </source>
</evidence>
<proteinExistence type="predicted"/>
<keyword evidence="2" id="KW-0812">Transmembrane</keyword>
<dbReference type="InterPro" id="IPR021878">
    <property type="entry name" value="TgpA_N"/>
</dbReference>
<feature type="transmembrane region" description="Helical" evidence="2">
    <location>
        <begin position="31"/>
        <end position="49"/>
    </location>
</feature>
<evidence type="ECO:0000313" key="4">
    <source>
        <dbReference type="EMBL" id="THV38597.1"/>
    </source>
</evidence>
<feature type="region of interest" description="Disordered" evidence="1">
    <location>
        <begin position="543"/>
        <end position="601"/>
    </location>
</feature>
<dbReference type="Pfam" id="PF01841">
    <property type="entry name" value="Transglut_core"/>
    <property type="match status" value="1"/>
</dbReference>
<dbReference type="SMART" id="SM00460">
    <property type="entry name" value="TGc"/>
    <property type="match status" value="1"/>
</dbReference>
<gene>
    <name evidence="4" type="ORF">FAB82_19375</name>
</gene>
<feature type="compositionally biased region" description="Polar residues" evidence="1">
    <location>
        <begin position="768"/>
        <end position="777"/>
    </location>
</feature>
<reference evidence="4 5" key="2">
    <citation type="submission" date="2019-05" db="EMBL/GenBank/DDBJ databases">
        <title>Glycomyces buryatensis sp. nov.</title>
        <authorList>
            <person name="Nikitina E."/>
        </authorList>
    </citation>
    <scope>NUCLEOTIDE SEQUENCE [LARGE SCALE GENOMIC DNA]</scope>
    <source>
        <strain evidence="4 5">18</strain>
    </source>
</reference>
<evidence type="ECO:0000313" key="5">
    <source>
        <dbReference type="Proteomes" id="UP000308760"/>
    </source>
</evidence>
<organism evidence="4 5">
    <name type="scientific">Glycomyces buryatensis</name>
    <dbReference type="NCBI Taxonomy" id="2570927"/>
    <lineage>
        <taxon>Bacteria</taxon>
        <taxon>Bacillati</taxon>
        <taxon>Actinomycetota</taxon>
        <taxon>Actinomycetes</taxon>
        <taxon>Glycomycetales</taxon>
        <taxon>Glycomycetaceae</taxon>
        <taxon>Glycomyces</taxon>
    </lineage>
</organism>
<keyword evidence="5" id="KW-1185">Reference proteome</keyword>
<feature type="compositionally biased region" description="Acidic residues" evidence="1">
    <location>
        <begin position="554"/>
        <end position="570"/>
    </location>
</feature>
<feature type="region of interest" description="Disordered" evidence="1">
    <location>
        <begin position="751"/>
        <end position="777"/>
    </location>
</feature>
<feature type="transmembrane region" description="Helical" evidence="2">
    <location>
        <begin position="214"/>
        <end position="233"/>
    </location>
</feature>
<evidence type="ECO:0000259" key="3">
    <source>
        <dbReference type="SMART" id="SM00460"/>
    </source>
</evidence>
<dbReference type="PANTHER" id="PTHR42736">
    <property type="entry name" value="PROTEIN-GLUTAMINE GAMMA-GLUTAMYLTRANSFERASE"/>
    <property type="match status" value="1"/>
</dbReference>
<feature type="transmembrane region" description="Helical" evidence="2">
    <location>
        <begin position="7"/>
        <end position="25"/>
    </location>
</feature>